<dbReference type="Pfam" id="PF13413">
    <property type="entry name" value="HTH_25"/>
    <property type="match status" value="1"/>
</dbReference>
<dbReference type="GO" id="GO:0003677">
    <property type="term" value="F:DNA binding"/>
    <property type="evidence" value="ECO:0007669"/>
    <property type="project" value="InterPro"/>
</dbReference>
<dbReference type="InterPro" id="IPR010982">
    <property type="entry name" value="Lambda_DNA-bd_dom_sf"/>
</dbReference>
<dbReference type="AlphaFoldDB" id="A0A1F7I1H1"/>
<dbReference type="InterPro" id="IPR050400">
    <property type="entry name" value="Bact_Cytoskel_RodZ"/>
</dbReference>
<organism evidence="1 2">
    <name type="scientific">Candidatus Roizmanbacteria bacterium RIFCSPHIGHO2_12_FULL_41_11</name>
    <dbReference type="NCBI Taxonomy" id="1802052"/>
    <lineage>
        <taxon>Bacteria</taxon>
        <taxon>Candidatus Roizmaniibacteriota</taxon>
    </lineage>
</organism>
<dbReference type="Gene3D" id="1.10.260.40">
    <property type="entry name" value="lambda repressor-like DNA-binding domains"/>
    <property type="match status" value="1"/>
</dbReference>
<proteinExistence type="predicted"/>
<evidence type="ECO:0008006" key="3">
    <source>
        <dbReference type="Google" id="ProtNLM"/>
    </source>
</evidence>
<reference evidence="1 2" key="1">
    <citation type="journal article" date="2016" name="Nat. Commun.">
        <title>Thousands of microbial genomes shed light on interconnected biogeochemical processes in an aquifer system.</title>
        <authorList>
            <person name="Anantharaman K."/>
            <person name="Brown C.T."/>
            <person name="Hug L.A."/>
            <person name="Sharon I."/>
            <person name="Castelle C.J."/>
            <person name="Probst A.J."/>
            <person name="Thomas B.C."/>
            <person name="Singh A."/>
            <person name="Wilkins M.J."/>
            <person name="Karaoz U."/>
            <person name="Brodie E.L."/>
            <person name="Williams K.H."/>
            <person name="Hubbard S.S."/>
            <person name="Banfield J.F."/>
        </authorList>
    </citation>
    <scope>NUCLEOTIDE SEQUENCE [LARGE SCALE GENOMIC DNA]</scope>
</reference>
<evidence type="ECO:0000313" key="1">
    <source>
        <dbReference type="EMBL" id="OGK37072.1"/>
    </source>
</evidence>
<dbReference type="PANTHER" id="PTHR34475:SF1">
    <property type="entry name" value="CYTOSKELETON PROTEIN RODZ"/>
    <property type="match status" value="1"/>
</dbReference>
<name>A0A1F7I1H1_9BACT</name>
<dbReference type="EMBL" id="MGAC01000048">
    <property type="protein sequence ID" value="OGK37072.1"/>
    <property type="molecule type" value="Genomic_DNA"/>
</dbReference>
<protein>
    <recommendedName>
        <fullName evidence="3">HTH cro/C1-type domain-containing protein</fullName>
    </recommendedName>
</protein>
<dbReference type="InterPro" id="IPR013783">
    <property type="entry name" value="Ig-like_fold"/>
</dbReference>
<gene>
    <name evidence="1" type="ORF">A3F03_02195</name>
</gene>
<comment type="caution">
    <text evidence="1">The sequence shown here is derived from an EMBL/GenBank/DDBJ whole genome shotgun (WGS) entry which is preliminary data.</text>
</comment>
<dbReference type="PANTHER" id="PTHR34475">
    <property type="match status" value="1"/>
</dbReference>
<accession>A0A1F7I1H1</accession>
<evidence type="ECO:0000313" key="2">
    <source>
        <dbReference type="Proteomes" id="UP000176803"/>
    </source>
</evidence>
<dbReference type="Gene3D" id="2.60.40.10">
    <property type="entry name" value="Immunoglobulins"/>
    <property type="match status" value="1"/>
</dbReference>
<sequence>MIMLSVGEMLRKRREETGITLKQIEKEIRVREKFLRFIEENDWRYFASKVYIIGIIKTYSNALGLDPAKMLAYFRRDYEKHEDLRFKKRVNDSSFNLETKKIIMGVVAGIILIFSAYFTYQVKLYLTPPSITILKPDQTTLRNMEKVQIMGKTEKEANIVIFGDKVFVDSEGVFTYDFPLKKGQNTFIIEVTGANGKKSILKKQFLLE</sequence>
<dbReference type="Proteomes" id="UP000176803">
    <property type="component" value="Unassembled WGS sequence"/>
</dbReference>